<dbReference type="GeneID" id="90995299"/>
<evidence type="ECO:0000256" key="3">
    <source>
        <dbReference type="ARBA" id="ARBA00023163"/>
    </source>
</evidence>
<protein>
    <submittedName>
        <fullName evidence="5">DNA-binding transcriptional regulator, MarR family</fullName>
    </submittedName>
</protein>
<keyword evidence="3" id="KW-0804">Transcription</keyword>
<evidence type="ECO:0000313" key="5">
    <source>
        <dbReference type="EMBL" id="SHF05658.1"/>
    </source>
</evidence>
<gene>
    <name evidence="5" type="ORF">SAMN02745784_02669</name>
</gene>
<feature type="domain" description="HTH marR-type" evidence="4">
    <location>
        <begin position="10"/>
        <end position="142"/>
    </location>
</feature>
<keyword evidence="6" id="KW-1185">Reference proteome</keyword>
<dbReference type="InterPro" id="IPR000835">
    <property type="entry name" value="HTH_MarR-typ"/>
</dbReference>
<organism evidence="5 6">
    <name type="scientific">Tissierella praeacuta DSM 18095</name>
    <dbReference type="NCBI Taxonomy" id="1123404"/>
    <lineage>
        <taxon>Bacteria</taxon>
        <taxon>Bacillati</taxon>
        <taxon>Bacillota</taxon>
        <taxon>Tissierellia</taxon>
        <taxon>Tissierellales</taxon>
        <taxon>Tissierellaceae</taxon>
        <taxon>Tissierella</taxon>
    </lineage>
</organism>
<dbReference type="SUPFAM" id="SSF46785">
    <property type="entry name" value="Winged helix' DNA-binding domain"/>
    <property type="match status" value="1"/>
</dbReference>
<reference evidence="6" key="1">
    <citation type="submission" date="2016-11" db="EMBL/GenBank/DDBJ databases">
        <authorList>
            <person name="Varghese N."/>
            <person name="Submissions S."/>
        </authorList>
    </citation>
    <scope>NUCLEOTIDE SEQUENCE [LARGE SCALE GENOMIC DNA]</scope>
    <source>
        <strain evidence="6">DSM 18095</strain>
    </source>
</reference>
<keyword evidence="2 5" id="KW-0238">DNA-binding</keyword>
<dbReference type="EMBL" id="FQTY01000017">
    <property type="protein sequence ID" value="SHF05658.1"/>
    <property type="molecule type" value="Genomic_DNA"/>
</dbReference>
<sequence length="148" mass="17153">MDENLNCENVANIEKHLRKVDYIIRRKGREILSDFNITVPQFSALQILINYGDMTIGELSQKMALACSTITDLIDRMEKSDLVIRKKDEKDKRVVRVEVLPKGYDILEKVLKKRIDFLTGKLSDFSDEDKDKLNLGLKSLYEAMKDEI</sequence>
<dbReference type="PROSITE" id="PS50995">
    <property type="entry name" value="HTH_MARR_2"/>
    <property type="match status" value="1"/>
</dbReference>
<dbReference type="Gene3D" id="1.10.10.10">
    <property type="entry name" value="Winged helix-like DNA-binding domain superfamily/Winged helix DNA-binding domain"/>
    <property type="match status" value="1"/>
</dbReference>
<name>A0A1M4YJ42_9FIRM</name>
<dbReference type="InterPro" id="IPR036390">
    <property type="entry name" value="WH_DNA-bd_sf"/>
</dbReference>
<dbReference type="InterPro" id="IPR036388">
    <property type="entry name" value="WH-like_DNA-bd_sf"/>
</dbReference>
<dbReference type="Proteomes" id="UP000184114">
    <property type="component" value="Unassembled WGS sequence"/>
</dbReference>
<dbReference type="Pfam" id="PF01047">
    <property type="entry name" value="MarR"/>
    <property type="match status" value="1"/>
</dbReference>
<evidence type="ECO:0000259" key="4">
    <source>
        <dbReference type="PROSITE" id="PS50995"/>
    </source>
</evidence>
<proteinExistence type="predicted"/>
<dbReference type="PANTHER" id="PTHR42756:SF1">
    <property type="entry name" value="TRANSCRIPTIONAL REPRESSOR OF EMRAB OPERON"/>
    <property type="match status" value="1"/>
</dbReference>
<accession>A0A1M4YJ42</accession>
<dbReference type="AlphaFoldDB" id="A0A1M4YJ42"/>
<dbReference type="RefSeq" id="WP_072977155.1">
    <property type="nucleotide sequence ID" value="NZ_FQTY01000017.1"/>
</dbReference>
<dbReference type="SMART" id="SM00347">
    <property type="entry name" value="HTH_MARR"/>
    <property type="match status" value="1"/>
</dbReference>
<dbReference type="STRING" id="1123404.SAMN02745784_02669"/>
<evidence type="ECO:0000256" key="2">
    <source>
        <dbReference type="ARBA" id="ARBA00023125"/>
    </source>
</evidence>
<dbReference type="PANTHER" id="PTHR42756">
    <property type="entry name" value="TRANSCRIPTIONAL REGULATOR, MARR"/>
    <property type="match status" value="1"/>
</dbReference>
<keyword evidence="1" id="KW-0805">Transcription regulation</keyword>
<dbReference type="GO" id="GO:0003700">
    <property type="term" value="F:DNA-binding transcription factor activity"/>
    <property type="evidence" value="ECO:0007669"/>
    <property type="project" value="InterPro"/>
</dbReference>
<evidence type="ECO:0000313" key="6">
    <source>
        <dbReference type="Proteomes" id="UP000184114"/>
    </source>
</evidence>
<evidence type="ECO:0000256" key="1">
    <source>
        <dbReference type="ARBA" id="ARBA00023015"/>
    </source>
</evidence>
<dbReference type="GO" id="GO:0003677">
    <property type="term" value="F:DNA binding"/>
    <property type="evidence" value="ECO:0007669"/>
    <property type="project" value="UniProtKB-KW"/>
</dbReference>